<dbReference type="Gramene" id="KJB18384">
    <property type="protein sequence ID" value="KJB18384"/>
    <property type="gene ID" value="B456_003G049800"/>
</dbReference>
<dbReference type="InterPro" id="IPR002100">
    <property type="entry name" value="TF_MADSbox"/>
</dbReference>
<keyword evidence="4" id="KW-0804">Transcription</keyword>
<evidence type="ECO:0000256" key="4">
    <source>
        <dbReference type="ARBA" id="ARBA00023163"/>
    </source>
</evidence>
<organism evidence="7 8">
    <name type="scientific">Gossypium raimondii</name>
    <name type="common">Peruvian cotton</name>
    <name type="synonym">Gossypium klotzschianum subsp. raimondii</name>
    <dbReference type="NCBI Taxonomy" id="29730"/>
    <lineage>
        <taxon>Eukaryota</taxon>
        <taxon>Viridiplantae</taxon>
        <taxon>Streptophyta</taxon>
        <taxon>Embryophyta</taxon>
        <taxon>Tracheophyta</taxon>
        <taxon>Spermatophyta</taxon>
        <taxon>Magnoliopsida</taxon>
        <taxon>eudicotyledons</taxon>
        <taxon>Gunneridae</taxon>
        <taxon>Pentapetalae</taxon>
        <taxon>rosids</taxon>
        <taxon>malvids</taxon>
        <taxon>Malvales</taxon>
        <taxon>Malvaceae</taxon>
        <taxon>Malvoideae</taxon>
        <taxon>Gossypium</taxon>
    </lineage>
</organism>
<comment type="subcellular location">
    <subcellularLocation>
        <location evidence="1">Nucleus</location>
    </subcellularLocation>
</comment>
<name>A0A0D2QFT7_GOSRA</name>
<keyword evidence="3" id="KW-0238">DNA-binding</keyword>
<dbReference type="InterPro" id="IPR036879">
    <property type="entry name" value="TF_MADSbox_sf"/>
</dbReference>
<evidence type="ECO:0000256" key="5">
    <source>
        <dbReference type="ARBA" id="ARBA00023242"/>
    </source>
</evidence>
<keyword evidence="8" id="KW-1185">Reference proteome</keyword>
<evidence type="ECO:0000256" key="3">
    <source>
        <dbReference type="ARBA" id="ARBA00023125"/>
    </source>
</evidence>
<dbReference type="InterPro" id="IPR033897">
    <property type="entry name" value="SRF-like_MADS-box"/>
</dbReference>
<feature type="domain" description="MADS-box" evidence="6">
    <location>
        <begin position="4"/>
        <end position="56"/>
    </location>
</feature>
<gene>
    <name evidence="7" type="ORF">B456_003G049800</name>
</gene>
<reference evidence="7 8" key="1">
    <citation type="journal article" date="2012" name="Nature">
        <title>Repeated polyploidization of Gossypium genomes and the evolution of spinnable cotton fibres.</title>
        <authorList>
            <person name="Paterson A.H."/>
            <person name="Wendel J.F."/>
            <person name="Gundlach H."/>
            <person name="Guo H."/>
            <person name="Jenkins J."/>
            <person name="Jin D."/>
            <person name="Llewellyn D."/>
            <person name="Showmaker K.C."/>
            <person name="Shu S."/>
            <person name="Udall J."/>
            <person name="Yoo M.J."/>
            <person name="Byers R."/>
            <person name="Chen W."/>
            <person name="Doron-Faigenboim A."/>
            <person name="Duke M.V."/>
            <person name="Gong L."/>
            <person name="Grimwood J."/>
            <person name="Grover C."/>
            <person name="Grupp K."/>
            <person name="Hu G."/>
            <person name="Lee T.H."/>
            <person name="Li J."/>
            <person name="Lin L."/>
            <person name="Liu T."/>
            <person name="Marler B.S."/>
            <person name="Page J.T."/>
            <person name="Roberts A.W."/>
            <person name="Romanel E."/>
            <person name="Sanders W.S."/>
            <person name="Szadkowski E."/>
            <person name="Tan X."/>
            <person name="Tang H."/>
            <person name="Xu C."/>
            <person name="Wang J."/>
            <person name="Wang Z."/>
            <person name="Zhang D."/>
            <person name="Zhang L."/>
            <person name="Ashrafi H."/>
            <person name="Bedon F."/>
            <person name="Bowers J.E."/>
            <person name="Brubaker C.L."/>
            <person name="Chee P.W."/>
            <person name="Das S."/>
            <person name="Gingle A.R."/>
            <person name="Haigler C.H."/>
            <person name="Harker D."/>
            <person name="Hoffmann L.V."/>
            <person name="Hovav R."/>
            <person name="Jones D.C."/>
            <person name="Lemke C."/>
            <person name="Mansoor S."/>
            <person name="ur Rahman M."/>
            <person name="Rainville L.N."/>
            <person name="Rambani A."/>
            <person name="Reddy U.K."/>
            <person name="Rong J.K."/>
            <person name="Saranga Y."/>
            <person name="Scheffler B.E."/>
            <person name="Scheffler J.A."/>
            <person name="Stelly D.M."/>
            <person name="Triplett B.A."/>
            <person name="Van Deynze A."/>
            <person name="Vaslin M.F."/>
            <person name="Waghmare V.N."/>
            <person name="Walford S.A."/>
            <person name="Wright R.J."/>
            <person name="Zaki E.A."/>
            <person name="Zhang T."/>
            <person name="Dennis E.S."/>
            <person name="Mayer K.F."/>
            <person name="Peterson D.G."/>
            <person name="Rokhsar D.S."/>
            <person name="Wang X."/>
            <person name="Schmutz J."/>
        </authorList>
    </citation>
    <scope>NUCLEOTIDE SEQUENCE [LARGE SCALE GENOMIC DNA]</scope>
</reference>
<dbReference type="GO" id="GO:0005634">
    <property type="term" value="C:nucleus"/>
    <property type="evidence" value="ECO:0007669"/>
    <property type="project" value="UniProtKB-SubCell"/>
</dbReference>
<protein>
    <recommendedName>
        <fullName evidence="6">MADS-box domain-containing protein</fullName>
    </recommendedName>
</protein>
<sequence>MYKMGRGKLNMKFIMKDKVRILTYEKRKKGLIKKAQEFSILCGVETCVILYAPKSKETPAKLEIWPPDHAKVMHVIDKYKGKPLHVRERKCFNVLDFYAIRRKKLDDEICKLRKANTEAKFSVWDDRINSFSVNQLSALLSRLDSNLESARTMIKMIKGKHQSLIEDSTENQLNQPSLDLYNQAQLSLFQRASDMEITKQQQPMFTVSSSCQPFSSNEPLQWQSVNMNPIDTSMAMVSTNGTLGFTQADGECSSSTTYSSLTPQTCYDPTTSMVGNVVLSNSWGVPVCFYGQLMPPMTPFASPTMLSFPSQAGELYRNVGDRVRSINKK</sequence>
<dbReference type="AlphaFoldDB" id="A0A0D2QFT7"/>
<dbReference type="Pfam" id="PF00319">
    <property type="entry name" value="SRF-TF"/>
    <property type="match status" value="1"/>
</dbReference>
<dbReference type="GO" id="GO:0046983">
    <property type="term" value="F:protein dimerization activity"/>
    <property type="evidence" value="ECO:0007669"/>
    <property type="project" value="InterPro"/>
</dbReference>
<dbReference type="Proteomes" id="UP000032304">
    <property type="component" value="Chromosome 3"/>
</dbReference>
<dbReference type="PROSITE" id="PS50066">
    <property type="entry name" value="MADS_BOX_2"/>
    <property type="match status" value="1"/>
</dbReference>
<evidence type="ECO:0000313" key="8">
    <source>
        <dbReference type="Proteomes" id="UP000032304"/>
    </source>
</evidence>
<dbReference type="PANTHER" id="PTHR48019">
    <property type="entry name" value="SERUM RESPONSE FACTOR HOMOLOG"/>
    <property type="match status" value="1"/>
</dbReference>
<dbReference type="SUPFAM" id="SSF55455">
    <property type="entry name" value="SRF-like"/>
    <property type="match status" value="1"/>
</dbReference>
<dbReference type="CDD" id="cd00266">
    <property type="entry name" value="MADS_SRF_like"/>
    <property type="match status" value="1"/>
</dbReference>
<dbReference type="EMBL" id="CM001742">
    <property type="protein sequence ID" value="KJB18384.1"/>
    <property type="molecule type" value="Genomic_DNA"/>
</dbReference>
<evidence type="ECO:0000256" key="2">
    <source>
        <dbReference type="ARBA" id="ARBA00023015"/>
    </source>
</evidence>
<dbReference type="PRINTS" id="PR00404">
    <property type="entry name" value="MADSDOMAIN"/>
</dbReference>
<dbReference type="GO" id="GO:0045944">
    <property type="term" value="P:positive regulation of transcription by RNA polymerase II"/>
    <property type="evidence" value="ECO:0007669"/>
    <property type="project" value="InterPro"/>
</dbReference>
<dbReference type="eggNOG" id="KOG0014">
    <property type="taxonomic scope" value="Eukaryota"/>
</dbReference>
<evidence type="ECO:0000313" key="7">
    <source>
        <dbReference type="EMBL" id="KJB18384.1"/>
    </source>
</evidence>
<evidence type="ECO:0000256" key="1">
    <source>
        <dbReference type="ARBA" id="ARBA00004123"/>
    </source>
</evidence>
<dbReference type="GO" id="GO:0000987">
    <property type="term" value="F:cis-regulatory region sequence-specific DNA binding"/>
    <property type="evidence" value="ECO:0007669"/>
    <property type="project" value="InterPro"/>
</dbReference>
<dbReference type="Gene3D" id="3.40.1810.10">
    <property type="entry name" value="Transcription factor, MADS-box"/>
    <property type="match status" value="1"/>
</dbReference>
<dbReference type="SMART" id="SM00432">
    <property type="entry name" value="MADS"/>
    <property type="match status" value="1"/>
</dbReference>
<keyword evidence="5" id="KW-0539">Nucleus</keyword>
<proteinExistence type="predicted"/>
<dbReference type="InterPro" id="IPR050142">
    <property type="entry name" value="MADS-box/MEF2_TF"/>
</dbReference>
<accession>A0A0D2QFT7</accession>
<evidence type="ECO:0000259" key="6">
    <source>
        <dbReference type="PROSITE" id="PS50066"/>
    </source>
</evidence>
<keyword evidence="2" id="KW-0805">Transcription regulation</keyword>
<dbReference type="OMA" id="AKLEIWP"/>
<dbReference type="GO" id="GO:0000981">
    <property type="term" value="F:DNA-binding transcription factor activity, RNA polymerase II-specific"/>
    <property type="evidence" value="ECO:0007669"/>
    <property type="project" value="InterPro"/>
</dbReference>